<keyword evidence="9" id="KW-1185">Reference proteome</keyword>
<proteinExistence type="inferred from homology"/>
<dbReference type="Proteomes" id="UP001231924">
    <property type="component" value="Unassembled WGS sequence"/>
</dbReference>
<comment type="similarity">
    <text evidence="1">Belongs to the sigma-70 factor family. ECF subfamily.</text>
</comment>
<feature type="domain" description="HTH luxR-type" evidence="7">
    <location>
        <begin position="163"/>
        <end position="222"/>
    </location>
</feature>
<dbReference type="Pfam" id="PF08281">
    <property type="entry name" value="Sigma70_r4_2"/>
    <property type="match status" value="1"/>
</dbReference>
<dbReference type="InterPro" id="IPR007627">
    <property type="entry name" value="RNA_pol_sigma70_r2"/>
</dbReference>
<name>A0ABT7ME08_9PSEU</name>
<gene>
    <name evidence="8" type="ORF">QRT03_23250</name>
</gene>
<organism evidence="8 9">
    <name type="scientific">Actinomycetospora termitidis</name>
    <dbReference type="NCBI Taxonomy" id="3053470"/>
    <lineage>
        <taxon>Bacteria</taxon>
        <taxon>Bacillati</taxon>
        <taxon>Actinomycetota</taxon>
        <taxon>Actinomycetes</taxon>
        <taxon>Pseudonocardiales</taxon>
        <taxon>Pseudonocardiaceae</taxon>
        <taxon>Actinomycetospora</taxon>
    </lineage>
</organism>
<dbReference type="InterPro" id="IPR013249">
    <property type="entry name" value="RNA_pol_sigma70_r4_t2"/>
</dbReference>
<dbReference type="InterPro" id="IPR013325">
    <property type="entry name" value="RNA_pol_sigma_r2"/>
</dbReference>
<dbReference type="InterPro" id="IPR014284">
    <property type="entry name" value="RNA_pol_sigma-70_dom"/>
</dbReference>
<dbReference type="Gene3D" id="1.10.10.10">
    <property type="entry name" value="Winged helix-like DNA-binding domain superfamily/Winged helix DNA-binding domain"/>
    <property type="match status" value="1"/>
</dbReference>
<evidence type="ECO:0000256" key="6">
    <source>
        <dbReference type="SAM" id="MobiDB-lite"/>
    </source>
</evidence>
<dbReference type="PANTHER" id="PTHR43133:SF8">
    <property type="entry name" value="RNA POLYMERASE SIGMA FACTOR HI_1459-RELATED"/>
    <property type="match status" value="1"/>
</dbReference>
<dbReference type="InterPro" id="IPR036388">
    <property type="entry name" value="WH-like_DNA-bd_sf"/>
</dbReference>
<evidence type="ECO:0000313" key="8">
    <source>
        <dbReference type="EMBL" id="MDL5158904.1"/>
    </source>
</evidence>
<evidence type="ECO:0000256" key="3">
    <source>
        <dbReference type="ARBA" id="ARBA00023082"/>
    </source>
</evidence>
<keyword evidence="2" id="KW-0805">Transcription regulation</keyword>
<dbReference type="SUPFAM" id="SSF88659">
    <property type="entry name" value="Sigma3 and sigma4 domains of RNA polymerase sigma factors"/>
    <property type="match status" value="1"/>
</dbReference>
<protein>
    <submittedName>
        <fullName evidence="8">RNA polymerase sigma factor</fullName>
    </submittedName>
</protein>
<dbReference type="PANTHER" id="PTHR43133">
    <property type="entry name" value="RNA POLYMERASE ECF-TYPE SIGMA FACTO"/>
    <property type="match status" value="1"/>
</dbReference>
<evidence type="ECO:0000256" key="2">
    <source>
        <dbReference type="ARBA" id="ARBA00023015"/>
    </source>
</evidence>
<comment type="caution">
    <text evidence="8">The sequence shown here is derived from an EMBL/GenBank/DDBJ whole genome shotgun (WGS) entry which is preliminary data.</text>
</comment>
<dbReference type="RefSeq" id="WP_286055465.1">
    <property type="nucleotide sequence ID" value="NZ_JASVWF010000006.1"/>
</dbReference>
<keyword evidence="3" id="KW-0731">Sigma factor</keyword>
<evidence type="ECO:0000256" key="4">
    <source>
        <dbReference type="ARBA" id="ARBA00023125"/>
    </source>
</evidence>
<dbReference type="Gene3D" id="1.10.1740.10">
    <property type="match status" value="1"/>
</dbReference>
<evidence type="ECO:0000259" key="7">
    <source>
        <dbReference type="SMART" id="SM00421"/>
    </source>
</evidence>
<dbReference type="SUPFAM" id="SSF88946">
    <property type="entry name" value="Sigma2 domain of RNA polymerase sigma factors"/>
    <property type="match status" value="1"/>
</dbReference>
<dbReference type="InterPro" id="IPR039425">
    <property type="entry name" value="RNA_pol_sigma-70-like"/>
</dbReference>
<keyword evidence="5" id="KW-0804">Transcription</keyword>
<evidence type="ECO:0000313" key="9">
    <source>
        <dbReference type="Proteomes" id="UP001231924"/>
    </source>
</evidence>
<accession>A0ABT7ME08</accession>
<feature type="region of interest" description="Disordered" evidence="6">
    <location>
        <begin position="121"/>
        <end position="143"/>
    </location>
</feature>
<evidence type="ECO:0000256" key="1">
    <source>
        <dbReference type="ARBA" id="ARBA00010641"/>
    </source>
</evidence>
<dbReference type="EMBL" id="JASVWF010000006">
    <property type="protein sequence ID" value="MDL5158904.1"/>
    <property type="molecule type" value="Genomic_DNA"/>
</dbReference>
<dbReference type="NCBIfam" id="TIGR02937">
    <property type="entry name" value="sigma70-ECF"/>
    <property type="match status" value="1"/>
</dbReference>
<feature type="compositionally biased region" description="Basic and acidic residues" evidence="6">
    <location>
        <begin position="125"/>
        <end position="134"/>
    </location>
</feature>
<sequence length="222" mass="24735">MVVADADGVEGWLGDLLRRFDPGWMPPVEGLASDREARGGLQRISATDARGRLDRLIAFYEQERPKLLAFARRTLGTDADLADDLLQEVMRKICQKPPVMREPDKEAPFFYQAIRNEAVTQGTRAGRERSRREQDEDAAAQVPDDTAAVEDPVVFHLVLARALATLSPRERDLVELVDIRQMTIKDAAVELGISLGTAKNYRFVALRRLRADPGLGDLRTAA</sequence>
<dbReference type="InterPro" id="IPR013324">
    <property type="entry name" value="RNA_pol_sigma_r3/r4-like"/>
</dbReference>
<evidence type="ECO:0000256" key="5">
    <source>
        <dbReference type="ARBA" id="ARBA00023163"/>
    </source>
</evidence>
<reference evidence="8 9" key="1">
    <citation type="submission" date="2023-06" db="EMBL/GenBank/DDBJ databases">
        <title>Actinomycetospora Odt1-22.</title>
        <authorList>
            <person name="Supong K."/>
        </authorList>
    </citation>
    <scope>NUCLEOTIDE SEQUENCE [LARGE SCALE GENOMIC DNA]</scope>
    <source>
        <strain evidence="8 9">Odt1-22</strain>
    </source>
</reference>
<dbReference type="SMART" id="SM00421">
    <property type="entry name" value="HTH_LUXR"/>
    <property type="match status" value="1"/>
</dbReference>
<dbReference type="Pfam" id="PF04542">
    <property type="entry name" value="Sigma70_r2"/>
    <property type="match status" value="1"/>
</dbReference>
<dbReference type="InterPro" id="IPR000792">
    <property type="entry name" value="Tscrpt_reg_LuxR_C"/>
</dbReference>
<keyword evidence="4" id="KW-0238">DNA-binding</keyword>